<comment type="caution">
    <text evidence="2">The sequence shown here is derived from an EMBL/GenBank/DDBJ whole genome shotgun (WGS) entry which is preliminary data.</text>
</comment>
<dbReference type="Proteomes" id="UP001275084">
    <property type="component" value="Unassembled WGS sequence"/>
</dbReference>
<reference evidence="2" key="1">
    <citation type="journal article" date="2023" name="Mol. Phylogenet. Evol.">
        <title>Genome-scale phylogeny and comparative genomics of the fungal order Sordariales.</title>
        <authorList>
            <person name="Hensen N."/>
            <person name="Bonometti L."/>
            <person name="Westerberg I."/>
            <person name="Brannstrom I.O."/>
            <person name="Guillou S."/>
            <person name="Cros-Aarteil S."/>
            <person name="Calhoun S."/>
            <person name="Haridas S."/>
            <person name="Kuo A."/>
            <person name="Mondo S."/>
            <person name="Pangilinan J."/>
            <person name="Riley R."/>
            <person name="LaButti K."/>
            <person name="Andreopoulos B."/>
            <person name="Lipzen A."/>
            <person name="Chen C."/>
            <person name="Yan M."/>
            <person name="Daum C."/>
            <person name="Ng V."/>
            <person name="Clum A."/>
            <person name="Steindorff A."/>
            <person name="Ohm R.A."/>
            <person name="Martin F."/>
            <person name="Silar P."/>
            <person name="Natvig D.O."/>
            <person name="Lalanne C."/>
            <person name="Gautier V."/>
            <person name="Ament-Velasquez S.L."/>
            <person name="Kruys A."/>
            <person name="Hutchinson M.I."/>
            <person name="Powell A.J."/>
            <person name="Barry K."/>
            <person name="Miller A.N."/>
            <person name="Grigoriev I.V."/>
            <person name="Debuchy R."/>
            <person name="Gladieux P."/>
            <person name="Hiltunen Thoren M."/>
            <person name="Johannesson H."/>
        </authorList>
    </citation>
    <scope>NUCLEOTIDE SEQUENCE</scope>
    <source>
        <strain evidence="2">CBS 955.72</strain>
    </source>
</reference>
<feature type="domain" description="C2H2-type" evidence="1">
    <location>
        <begin position="90"/>
        <end position="111"/>
    </location>
</feature>
<feature type="non-terminal residue" evidence="2">
    <location>
        <position position="1"/>
    </location>
</feature>
<reference evidence="2" key="2">
    <citation type="submission" date="2023-06" db="EMBL/GenBank/DDBJ databases">
        <authorList>
            <consortium name="Lawrence Berkeley National Laboratory"/>
            <person name="Haridas S."/>
            <person name="Hensen N."/>
            <person name="Bonometti L."/>
            <person name="Westerberg I."/>
            <person name="Brannstrom I.O."/>
            <person name="Guillou S."/>
            <person name="Cros-Aarteil S."/>
            <person name="Calhoun S."/>
            <person name="Kuo A."/>
            <person name="Mondo S."/>
            <person name="Pangilinan J."/>
            <person name="Riley R."/>
            <person name="Labutti K."/>
            <person name="Andreopoulos B."/>
            <person name="Lipzen A."/>
            <person name="Chen C."/>
            <person name="Yanf M."/>
            <person name="Daum C."/>
            <person name="Ng V."/>
            <person name="Clum A."/>
            <person name="Steindorff A."/>
            <person name="Ohm R."/>
            <person name="Martin F."/>
            <person name="Silar P."/>
            <person name="Natvig D."/>
            <person name="Lalanne C."/>
            <person name="Gautier V."/>
            <person name="Ament-Velasquez S.L."/>
            <person name="Kruys A."/>
            <person name="Hutchinson M.I."/>
            <person name="Powell A.J."/>
            <person name="Barry K."/>
            <person name="Miller A.N."/>
            <person name="Grigoriev I.V."/>
            <person name="Debuchy R."/>
            <person name="Gladieux P."/>
            <person name="Thoren M.H."/>
            <person name="Johannesson H."/>
        </authorList>
    </citation>
    <scope>NUCLEOTIDE SEQUENCE</scope>
    <source>
        <strain evidence="2">CBS 955.72</strain>
    </source>
</reference>
<dbReference type="EMBL" id="JAUIQD010000005">
    <property type="protein sequence ID" value="KAK3350358.1"/>
    <property type="molecule type" value="Genomic_DNA"/>
</dbReference>
<evidence type="ECO:0000313" key="3">
    <source>
        <dbReference type="Proteomes" id="UP001275084"/>
    </source>
</evidence>
<proteinExistence type="predicted"/>
<gene>
    <name evidence="2" type="ORF">B0T25DRAFT_457722</name>
</gene>
<evidence type="ECO:0000259" key="1">
    <source>
        <dbReference type="PROSITE" id="PS00028"/>
    </source>
</evidence>
<organism evidence="2 3">
    <name type="scientific">Lasiosphaeria hispida</name>
    <dbReference type="NCBI Taxonomy" id="260671"/>
    <lineage>
        <taxon>Eukaryota</taxon>
        <taxon>Fungi</taxon>
        <taxon>Dikarya</taxon>
        <taxon>Ascomycota</taxon>
        <taxon>Pezizomycotina</taxon>
        <taxon>Sordariomycetes</taxon>
        <taxon>Sordariomycetidae</taxon>
        <taxon>Sordariales</taxon>
        <taxon>Lasiosphaeriaceae</taxon>
        <taxon>Lasiosphaeria</taxon>
    </lineage>
</organism>
<sequence length="159" mass="18252">EMEPFIVLLPFHLLVCKLCKRAIPVDEITTHLRMIHKSLPASKRVDIIKACKDSTALWNNQQELQNFTVPKEPILVIDLLQAPLLDGLKCNSCSYIVCNVQKIQTHCRMIHNWVNPNKKEPHDMPWRSGVPCQQFFRGRHGSVLFEVILPSAYTAVVQQ</sequence>
<name>A0AAJ0HGE4_9PEZI</name>
<dbReference type="Pfam" id="PF12013">
    <property type="entry name" value="OrsD"/>
    <property type="match status" value="1"/>
</dbReference>
<accession>A0AAJ0HGE4</accession>
<keyword evidence="3" id="KW-1185">Reference proteome</keyword>
<protein>
    <recommendedName>
        <fullName evidence="1">C2H2-type domain-containing protein</fullName>
    </recommendedName>
</protein>
<evidence type="ECO:0000313" key="2">
    <source>
        <dbReference type="EMBL" id="KAK3350358.1"/>
    </source>
</evidence>
<dbReference type="PROSITE" id="PS00028">
    <property type="entry name" value="ZINC_FINGER_C2H2_1"/>
    <property type="match status" value="1"/>
</dbReference>
<dbReference type="InterPro" id="IPR013087">
    <property type="entry name" value="Znf_C2H2_type"/>
</dbReference>
<dbReference type="AlphaFoldDB" id="A0AAJ0HGE4"/>
<dbReference type="InterPro" id="IPR022698">
    <property type="entry name" value="OrsD"/>
</dbReference>